<reference evidence="1 2" key="1">
    <citation type="submission" date="2016-11" db="EMBL/GenBank/DDBJ databases">
        <authorList>
            <person name="Jaros S."/>
            <person name="Januszkiewicz K."/>
            <person name="Wedrychowicz H."/>
        </authorList>
    </citation>
    <scope>NUCLEOTIDE SEQUENCE [LARGE SCALE GENOMIC DNA]</scope>
    <source>
        <strain evidence="1 2">DSM 9705</strain>
    </source>
</reference>
<organism evidence="1 2">
    <name type="scientific">Desulfofustis glycolicus DSM 9705</name>
    <dbReference type="NCBI Taxonomy" id="1121409"/>
    <lineage>
        <taxon>Bacteria</taxon>
        <taxon>Pseudomonadati</taxon>
        <taxon>Thermodesulfobacteriota</taxon>
        <taxon>Desulfobulbia</taxon>
        <taxon>Desulfobulbales</taxon>
        <taxon>Desulfocapsaceae</taxon>
        <taxon>Desulfofustis</taxon>
    </lineage>
</organism>
<evidence type="ECO:0000313" key="1">
    <source>
        <dbReference type="EMBL" id="SHH84047.1"/>
    </source>
</evidence>
<sequence length="248" mass="28189">MKQLLIIVVIFLAVTAGTSLYLLLSGDQTAPENIALTVNGNHFTLDEIDSYFSGRFPTDSATSDGHHGDRDLMLTAFAEERVLIQEAQRLKIDQDPDFRDKIQRYYEYSLISALRNRQEQHYRNEIAVDSATIEQRIDHFLDLYGRPITFRLSNDTEPTTLPFDQIPNMYKTVIADLKTGQTRPVILTGNAVNEITLVDIGKKVSEPAASPDRDKIKQMLLDYQTGARLNTWIENLIDNASITYPKEH</sequence>
<name>A0A1M5W9A3_9BACT</name>
<dbReference type="AlphaFoldDB" id="A0A1M5W9A3"/>
<accession>A0A1M5W9A3</accession>
<dbReference type="STRING" id="1121409.SAMN02745124_02169"/>
<protein>
    <submittedName>
        <fullName evidence="1">Uncharacterized protein</fullName>
    </submittedName>
</protein>
<dbReference type="EMBL" id="FQXS01000011">
    <property type="protein sequence ID" value="SHH84047.1"/>
    <property type="molecule type" value="Genomic_DNA"/>
</dbReference>
<dbReference type="Proteomes" id="UP000184139">
    <property type="component" value="Unassembled WGS sequence"/>
</dbReference>
<keyword evidence="2" id="KW-1185">Reference proteome</keyword>
<proteinExistence type="predicted"/>
<gene>
    <name evidence="1" type="ORF">SAMN02745124_02169</name>
</gene>
<dbReference type="RefSeq" id="WP_073375921.1">
    <property type="nucleotide sequence ID" value="NZ_FQXS01000011.1"/>
</dbReference>
<evidence type="ECO:0000313" key="2">
    <source>
        <dbReference type="Proteomes" id="UP000184139"/>
    </source>
</evidence>